<protein>
    <submittedName>
        <fullName evidence="1">Uncharacterized protein</fullName>
    </submittedName>
</protein>
<proteinExistence type="predicted"/>
<sequence length="120" mass="13676">MKYYYPVDSAFGLSFILFLDLRIFDRGDLADNDDCMNKLQGTYKLSSQTRFLRETARAKQAKYLPLTVSSTSALGVFKQQMPNFGGLRLLSNAETHCSFQGFIPKLWIQGPSHENQRPDT</sequence>
<dbReference type="AlphaFoldDB" id="A0A1Q5TCT5"/>
<keyword evidence="2" id="KW-1185">Reference proteome</keyword>
<dbReference type="Proteomes" id="UP000186955">
    <property type="component" value="Unassembled WGS sequence"/>
</dbReference>
<name>A0A1Q5TCT5_9EURO</name>
<comment type="caution">
    <text evidence="1">The sequence shown here is derived from an EMBL/GenBank/DDBJ whole genome shotgun (WGS) entry which is preliminary data.</text>
</comment>
<dbReference type="EMBL" id="MNBE01000682">
    <property type="protein sequence ID" value="OKO98032.1"/>
    <property type="molecule type" value="Genomic_DNA"/>
</dbReference>
<organism evidence="1 2">
    <name type="scientific">Penicillium subrubescens</name>
    <dbReference type="NCBI Taxonomy" id="1316194"/>
    <lineage>
        <taxon>Eukaryota</taxon>
        <taxon>Fungi</taxon>
        <taxon>Dikarya</taxon>
        <taxon>Ascomycota</taxon>
        <taxon>Pezizomycotina</taxon>
        <taxon>Eurotiomycetes</taxon>
        <taxon>Eurotiomycetidae</taxon>
        <taxon>Eurotiales</taxon>
        <taxon>Aspergillaceae</taxon>
        <taxon>Penicillium</taxon>
    </lineage>
</organism>
<evidence type="ECO:0000313" key="2">
    <source>
        <dbReference type="Proteomes" id="UP000186955"/>
    </source>
</evidence>
<accession>A0A1Q5TCT5</accession>
<reference evidence="1 2" key="1">
    <citation type="submission" date="2016-10" db="EMBL/GenBank/DDBJ databases">
        <title>Genome sequence of the ascomycete fungus Penicillium subrubescens.</title>
        <authorList>
            <person name="De Vries R.P."/>
            <person name="Peng M."/>
            <person name="Dilokpimol A."/>
            <person name="Hilden K."/>
            <person name="Makela M.R."/>
            <person name="Grigoriev I."/>
            <person name="Riley R."/>
            <person name="Granchi Z."/>
        </authorList>
    </citation>
    <scope>NUCLEOTIDE SEQUENCE [LARGE SCALE GENOMIC DNA]</scope>
    <source>
        <strain evidence="1 2">CBS 132785</strain>
    </source>
</reference>
<evidence type="ECO:0000313" key="1">
    <source>
        <dbReference type="EMBL" id="OKO98032.1"/>
    </source>
</evidence>
<gene>
    <name evidence="1" type="ORF">PENSUB_9612</name>
</gene>